<dbReference type="EMBL" id="JAVIZC010000003">
    <property type="protein sequence ID" value="MDR6102145.1"/>
    <property type="molecule type" value="Genomic_DNA"/>
</dbReference>
<accession>A0AAJ2ERG0</accession>
<dbReference type="Gene3D" id="3.30.70.1050">
    <property type="entry name" value="Trigger factor ribosome-binding domain"/>
    <property type="match status" value="1"/>
</dbReference>
<comment type="caution">
    <text evidence="2">The sequence shown here is derived from an EMBL/GenBank/DDBJ whole genome shotgun (WGS) entry which is preliminary data.</text>
</comment>
<dbReference type="SUPFAM" id="SSF102735">
    <property type="entry name" value="Trigger factor ribosome-binding domain"/>
    <property type="match status" value="1"/>
</dbReference>
<keyword evidence="2" id="KW-0413">Isomerase</keyword>
<dbReference type="Pfam" id="PF05697">
    <property type="entry name" value="Trigger_N"/>
    <property type="match status" value="1"/>
</dbReference>
<dbReference type="AlphaFoldDB" id="A0AAJ2ERG0"/>
<evidence type="ECO:0000259" key="1">
    <source>
        <dbReference type="Pfam" id="PF05697"/>
    </source>
</evidence>
<name>A0AAJ2ERG0_9HYPH</name>
<gene>
    <name evidence="2" type="ORF">QE369_002342</name>
</gene>
<dbReference type="InterPro" id="IPR008881">
    <property type="entry name" value="Trigger_fac_ribosome-bd_bac"/>
</dbReference>
<dbReference type="GO" id="GO:0006457">
    <property type="term" value="P:protein folding"/>
    <property type="evidence" value="ECO:0007669"/>
    <property type="project" value="InterPro"/>
</dbReference>
<feature type="domain" description="Trigger factor ribosome-binding bacterial" evidence="1">
    <location>
        <begin position="1"/>
        <end position="74"/>
    </location>
</feature>
<dbReference type="GO" id="GO:0016853">
    <property type="term" value="F:isomerase activity"/>
    <property type="evidence" value="ECO:0007669"/>
    <property type="project" value="UniProtKB-KW"/>
</dbReference>
<organism evidence="2 3">
    <name type="scientific">Agrobacterium larrymoorei</name>
    <dbReference type="NCBI Taxonomy" id="160699"/>
    <lineage>
        <taxon>Bacteria</taxon>
        <taxon>Pseudomonadati</taxon>
        <taxon>Pseudomonadota</taxon>
        <taxon>Alphaproteobacteria</taxon>
        <taxon>Hyphomicrobiales</taxon>
        <taxon>Rhizobiaceae</taxon>
        <taxon>Rhizobium/Agrobacterium group</taxon>
        <taxon>Agrobacterium</taxon>
    </lineage>
</organism>
<reference evidence="2" key="1">
    <citation type="submission" date="2023-08" db="EMBL/GenBank/DDBJ databases">
        <title>Functional and genomic diversity of the sorghum phyllosphere microbiome.</title>
        <authorList>
            <person name="Shade A."/>
        </authorList>
    </citation>
    <scope>NUCLEOTIDE SEQUENCE</scope>
    <source>
        <strain evidence="2">SORGH_AS_0974</strain>
    </source>
</reference>
<dbReference type="Proteomes" id="UP001255601">
    <property type="component" value="Unassembled WGS sequence"/>
</dbReference>
<evidence type="ECO:0000313" key="2">
    <source>
        <dbReference type="EMBL" id="MDR6102145.1"/>
    </source>
</evidence>
<proteinExistence type="predicted"/>
<dbReference type="InterPro" id="IPR036611">
    <property type="entry name" value="Trigger_fac_ribosome-bd_sf"/>
</dbReference>
<protein>
    <submittedName>
        <fullName evidence="2">FKBP-type peptidyl-prolyl cis-trans isomerase (Trigger factor)</fullName>
    </submittedName>
</protein>
<evidence type="ECO:0000313" key="3">
    <source>
        <dbReference type="Proteomes" id="UP001255601"/>
    </source>
</evidence>
<dbReference type="GO" id="GO:0015031">
    <property type="term" value="P:protein transport"/>
    <property type="evidence" value="ECO:0007669"/>
    <property type="project" value="InterPro"/>
</dbReference>
<sequence length="97" mass="11137">MQVIETLAEGLKREIKVVIPAADMKARLDERLAEAKDKVRINGFRPGKVPAAHLKKMYGKSIMADLVNELVREKPLRNHFQPWRKVCNPAFHLHDGR</sequence>